<feature type="transmembrane region" description="Helical" evidence="6">
    <location>
        <begin position="289"/>
        <end position="312"/>
    </location>
</feature>
<feature type="transmembrane region" description="Helical" evidence="6">
    <location>
        <begin position="247"/>
        <end position="268"/>
    </location>
</feature>
<evidence type="ECO:0000256" key="1">
    <source>
        <dbReference type="ARBA" id="ARBA00004127"/>
    </source>
</evidence>
<evidence type="ECO:0000256" key="2">
    <source>
        <dbReference type="ARBA" id="ARBA00007049"/>
    </source>
</evidence>
<feature type="transmembrane region" description="Helical" evidence="6">
    <location>
        <begin position="77"/>
        <end position="99"/>
    </location>
</feature>
<dbReference type="VEuPathDB" id="FungiDB:H310_01002"/>
<dbReference type="STRING" id="157072.A0A024US44"/>
<evidence type="ECO:0000256" key="6">
    <source>
        <dbReference type="SAM" id="Phobius"/>
    </source>
</evidence>
<dbReference type="AlphaFoldDB" id="A0A024US44"/>
<protein>
    <submittedName>
        <fullName evidence="7">Uncharacterized protein</fullName>
    </submittedName>
</protein>
<dbReference type="InterPro" id="IPR008217">
    <property type="entry name" value="Ccc1_fam"/>
</dbReference>
<evidence type="ECO:0000256" key="4">
    <source>
        <dbReference type="ARBA" id="ARBA00022989"/>
    </source>
</evidence>
<organism evidence="7">
    <name type="scientific">Aphanomyces invadans</name>
    <dbReference type="NCBI Taxonomy" id="157072"/>
    <lineage>
        <taxon>Eukaryota</taxon>
        <taxon>Sar</taxon>
        <taxon>Stramenopiles</taxon>
        <taxon>Oomycota</taxon>
        <taxon>Saprolegniomycetes</taxon>
        <taxon>Saprolegniales</taxon>
        <taxon>Verrucalvaceae</taxon>
        <taxon>Aphanomyces</taxon>
    </lineage>
</organism>
<sequence length="317" mass="34435">MLRRSQTEGGLFTQTPANARTAVEIARDLAAARNAYKKHDSTASIAAHKNCKCNKAEGSLNEPGHAVNSMKNSMIKIVADAGVSAIGFNMLLLSVLYGTALGPAVLLKTSARLALASTLSTAIFAGVLAYRRNEEQKFEYERERRREMWELDNFPQGEKDEMIELYTARGMTMKDARTVIDLMATYENFFVDTMMIEELHLFPPDTTVSSAAVGASTSVGTVCFGLVPWVLAAGCTFVTSFSGQSLVSAWALSTILSAAVATFLRIYTFSGSEHFKSYYIGRLHMELPYAVELGVGLFVALAGTAWVCFTLTGAPVE</sequence>
<comment type="subcellular location">
    <subcellularLocation>
        <location evidence="1">Endomembrane system</location>
        <topology evidence="1">Multi-pass membrane protein</topology>
    </subcellularLocation>
</comment>
<keyword evidence="4 6" id="KW-1133">Transmembrane helix</keyword>
<dbReference type="Pfam" id="PF01988">
    <property type="entry name" value="VIT1"/>
    <property type="match status" value="1"/>
</dbReference>
<reference evidence="7" key="1">
    <citation type="submission" date="2013-12" db="EMBL/GenBank/DDBJ databases">
        <title>The Genome Sequence of Aphanomyces invadans NJM9701.</title>
        <authorList>
            <consortium name="The Broad Institute Genomics Platform"/>
            <person name="Russ C."/>
            <person name="Tyler B."/>
            <person name="van West P."/>
            <person name="Dieguez-Uribeondo J."/>
            <person name="Young S.K."/>
            <person name="Zeng Q."/>
            <person name="Gargeya S."/>
            <person name="Fitzgerald M."/>
            <person name="Abouelleil A."/>
            <person name="Alvarado L."/>
            <person name="Chapman S.B."/>
            <person name="Gainer-Dewar J."/>
            <person name="Goldberg J."/>
            <person name="Griggs A."/>
            <person name="Gujja S."/>
            <person name="Hansen M."/>
            <person name="Howarth C."/>
            <person name="Imamovic A."/>
            <person name="Ireland A."/>
            <person name="Larimer J."/>
            <person name="McCowan C."/>
            <person name="Murphy C."/>
            <person name="Pearson M."/>
            <person name="Poon T.W."/>
            <person name="Priest M."/>
            <person name="Roberts A."/>
            <person name="Saif S."/>
            <person name="Shea T."/>
            <person name="Sykes S."/>
            <person name="Wortman J."/>
            <person name="Nusbaum C."/>
            <person name="Birren B."/>
        </authorList>
    </citation>
    <scope>NUCLEOTIDE SEQUENCE [LARGE SCALE GENOMIC DNA]</scope>
    <source>
        <strain evidence="7">NJM9701</strain>
    </source>
</reference>
<keyword evidence="3 6" id="KW-0812">Transmembrane</keyword>
<feature type="transmembrane region" description="Helical" evidence="6">
    <location>
        <begin position="219"/>
        <end position="241"/>
    </location>
</feature>
<dbReference type="GO" id="GO:0012505">
    <property type="term" value="C:endomembrane system"/>
    <property type="evidence" value="ECO:0007669"/>
    <property type="project" value="UniProtKB-SubCell"/>
</dbReference>
<dbReference type="GO" id="GO:0005384">
    <property type="term" value="F:manganese ion transmembrane transporter activity"/>
    <property type="evidence" value="ECO:0007669"/>
    <property type="project" value="InterPro"/>
</dbReference>
<accession>A0A024US44</accession>
<keyword evidence="5 6" id="KW-0472">Membrane</keyword>
<dbReference type="OrthoDB" id="73465at2759"/>
<evidence type="ECO:0000313" key="7">
    <source>
        <dbReference type="EMBL" id="ETW08418.1"/>
    </source>
</evidence>
<evidence type="ECO:0000256" key="3">
    <source>
        <dbReference type="ARBA" id="ARBA00022692"/>
    </source>
</evidence>
<dbReference type="GeneID" id="20078052"/>
<dbReference type="eggNOG" id="ENOG502SEZP">
    <property type="taxonomic scope" value="Eukaryota"/>
</dbReference>
<dbReference type="EMBL" id="KI913953">
    <property type="protein sequence ID" value="ETW08418.1"/>
    <property type="molecule type" value="Genomic_DNA"/>
</dbReference>
<feature type="transmembrane region" description="Helical" evidence="6">
    <location>
        <begin position="111"/>
        <end position="130"/>
    </location>
</feature>
<gene>
    <name evidence="7" type="ORF">H310_01002</name>
</gene>
<name>A0A024US44_9STRA</name>
<evidence type="ECO:0000256" key="5">
    <source>
        <dbReference type="ARBA" id="ARBA00023136"/>
    </source>
</evidence>
<proteinExistence type="inferred from homology"/>
<dbReference type="GO" id="GO:0030026">
    <property type="term" value="P:intracellular manganese ion homeostasis"/>
    <property type="evidence" value="ECO:0007669"/>
    <property type="project" value="InterPro"/>
</dbReference>
<dbReference type="RefSeq" id="XP_008862223.1">
    <property type="nucleotide sequence ID" value="XM_008864001.1"/>
</dbReference>
<comment type="similarity">
    <text evidence="2">Belongs to the CCC1 family.</text>
</comment>